<keyword evidence="10" id="KW-1185">Reference proteome</keyword>
<evidence type="ECO:0000256" key="4">
    <source>
        <dbReference type="ARBA" id="ARBA00023128"/>
    </source>
</evidence>
<dbReference type="STRING" id="180088.A0A1J8R433"/>
<dbReference type="PANTHER" id="PTHR28595:SF1">
    <property type="entry name" value="LARGE RIBOSOMAL SUBUNIT PROTEIN ML54"/>
    <property type="match status" value="1"/>
</dbReference>
<keyword evidence="3" id="KW-0689">Ribosomal protein</keyword>
<evidence type="ECO:0000256" key="8">
    <source>
        <dbReference type="SAM" id="MobiDB-lite"/>
    </source>
</evidence>
<evidence type="ECO:0000256" key="2">
    <source>
        <dbReference type="ARBA" id="ARBA00022946"/>
    </source>
</evidence>
<keyword evidence="4" id="KW-0496">Mitochondrion</keyword>
<evidence type="ECO:0000313" key="10">
    <source>
        <dbReference type="Proteomes" id="UP000183567"/>
    </source>
</evidence>
<accession>A0A1J8R433</accession>
<reference evidence="9 10" key="1">
    <citation type="submission" date="2016-03" db="EMBL/GenBank/DDBJ databases">
        <title>Comparative genomics of the ectomycorrhizal sister species Rhizopogon vinicolor and Rhizopogon vesiculosus (Basidiomycota: Boletales) reveals a divergence of the mating type B locus.</title>
        <authorList>
            <person name="Mujic A.B."/>
            <person name="Kuo A."/>
            <person name="Tritt A."/>
            <person name="Lipzen A."/>
            <person name="Chen C."/>
            <person name="Johnson J."/>
            <person name="Sharma A."/>
            <person name="Barry K."/>
            <person name="Grigoriev I.V."/>
            <person name="Spatafora J.W."/>
        </authorList>
    </citation>
    <scope>NUCLEOTIDE SEQUENCE [LARGE SCALE GENOMIC DNA]</scope>
    <source>
        <strain evidence="9 10">AM-OR11-056</strain>
    </source>
</reference>
<name>A0A1J8R433_9AGAM</name>
<proteinExistence type="inferred from homology"/>
<sequence length="825" mass="91929">MSAPQVKNNYDPSIMAESYAQWEKSLEIEIQRTFDVVNRDVLESDITRDLARLKDPQVDPDFLCTWTGILWDRTSMSRTAIEVQKAPLGFNHLIKTCLKHNLVEIMIMITTRYGTFRLGMKNGHALASYCALAVLVDLLHIGTHAERQAIADEMLNHDVMDICLKNIDSWLCSYRRLAASTIRSLAGLIGDRISAGTIADIIAKMCAFVLQGPRFFVEQFHAPETKWQGGIIVLRGLNATEAEVAKCALRYSGLAHDDALWAAQGLVCTYPVLSAKFRLEILKKRPEIVDLLFDCAITPRPAWYPERQADAVACEILALLFQWPPYVVPGVSSPLDGSSRTQEWKALSQALTILTSREEWSERLIEVWMSVEEEDWRHVDSLFHNVKNYGAKTLLGKRTFQLAFELRGIKRISILRLITTLTHAADSCGITNAELESLLRVAYVASQKVKQADKETEEDHLMHMERTQDMFGVQVGDSRIAPQVDPPLQIAEEIVIGPTALARLLAVLGQRGVLDSIQTLKKAPNGLSTATSLDQVQMITHPEVIRKFLLIAIRRVESRTESGRTVARSNPCYARMHFMSSAELGAALVSFDRYTRGKYAEEVRGVRKQLVVALGNASEMAIRTGQSQTALSLALGAITSAESIPDTEGLDEAITAKNMRRADQARATLRQGEIVPQRFRVQKCTRAALRGVMGCLIDLSQPAMSVLTVLSRSCVRRAFSPFLVRGYAAKAPTEQKSGIGAKDASAVEEKTLSSCPPGTVLEGLNYLKGQPTVIALPDEEYPPWLWDLLKPKVYEDDGPGGKAEKKRLRKENQQRIKDQNFMKTQ</sequence>
<comment type="caution">
    <text evidence="9">The sequence shown here is derived from an EMBL/GenBank/DDBJ whole genome shotgun (WGS) entry which is preliminary data.</text>
</comment>
<feature type="region of interest" description="Disordered" evidence="8">
    <location>
        <begin position="796"/>
        <end position="825"/>
    </location>
</feature>
<dbReference type="PANTHER" id="PTHR28595">
    <property type="entry name" value="39S RIBOSOMAL PROTEIN L54, MITOCHONDRIAL"/>
    <property type="match status" value="1"/>
</dbReference>
<dbReference type="Pfam" id="PF08561">
    <property type="entry name" value="Ribosomal_L37"/>
    <property type="match status" value="1"/>
</dbReference>
<dbReference type="GO" id="GO:0003735">
    <property type="term" value="F:structural constituent of ribosome"/>
    <property type="evidence" value="ECO:0007669"/>
    <property type="project" value="TreeGrafter"/>
</dbReference>
<dbReference type="Proteomes" id="UP000183567">
    <property type="component" value="Unassembled WGS sequence"/>
</dbReference>
<keyword evidence="2" id="KW-0809">Transit peptide</keyword>
<comment type="subcellular location">
    <subcellularLocation>
        <location evidence="1">Mitochondrion</location>
    </subcellularLocation>
</comment>
<organism evidence="9 10">
    <name type="scientific">Rhizopogon vesiculosus</name>
    <dbReference type="NCBI Taxonomy" id="180088"/>
    <lineage>
        <taxon>Eukaryota</taxon>
        <taxon>Fungi</taxon>
        <taxon>Dikarya</taxon>
        <taxon>Basidiomycota</taxon>
        <taxon>Agaricomycotina</taxon>
        <taxon>Agaricomycetes</taxon>
        <taxon>Agaricomycetidae</taxon>
        <taxon>Boletales</taxon>
        <taxon>Suillineae</taxon>
        <taxon>Rhizopogonaceae</taxon>
        <taxon>Rhizopogon</taxon>
    </lineage>
</organism>
<evidence type="ECO:0000256" key="5">
    <source>
        <dbReference type="ARBA" id="ARBA00023274"/>
    </source>
</evidence>
<comment type="similarity">
    <text evidence="6">Belongs to the mitochondrion-specific ribosomal protein mL54 family.</text>
</comment>
<evidence type="ECO:0000256" key="1">
    <source>
        <dbReference type="ARBA" id="ARBA00004173"/>
    </source>
</evidence>
<evidence type="ECO:0000256" key="6">
    <source>
        <dbReference type="ARBA" id="ARBA00033752"/>
    </source>
</evidence>
<evidence type="ECO:0000256" key="3">
    <source>
        <dbReference type="ARBA" id="ARBA00022980"/>
    </source>
</evidence>
<feature type="compositionally biased region" description="Basic and acidic residues" evidence="8">
    <location>
        <begin position="810"/>
        <end position="825"/>
    </location>
</feature>
<dbReference type="GO" id="GO:0005762">
    <property type="term" value="C:mitochondrial large ribosomal subunit"/>
    <property type="evidence" value="ECO:0007669"/>
    <property type="project" value="TreeGrafter"/>
</dbReference>
<gene>
    <name evidence="9" type="ORF">AZE42_05360</name>
</gene>
<dbReference type="OrthoDB" id="2932645at2759"/>
<evidence type="ECO:0000313" key="9">
    <source>
        <dbReference type="EMBL" id="OJA20401.1"/>
    </source>
</evidence>
<protein>
    <recommendedName>
        <fullName evidence="7">Large ribosomal subunit protein mL54</fullName>
    </recommendedName>
</protein>
<keyword evidence="5" id="KW-0687">Ribonucleoprotein</keyword>
<dbReference type="InterPro" id="IPR013870">
    <property type="entry name" value="Ribosomal_mL54"/>
</dbReference>
<dbReference type="AlphaFoldDB" id="A0A1J8R433"/>
<evidence type="ECO:0000256" key="7">
    <source>
        <dbReference type="ARBA" id="ARBA00035179"/>
    </source>
</evidence>
<dbReference type="EMBL" id="LVVM01000563">
    <property type="protein sequence ID" value="OJA20401.1"/>
    <property type="molecule type" value="Genomic_DNA"/>
</dbReference>